<organism evidence="2">
    <name type="scientific">Volvox carteri f. nagariensis</name>
    <dbReference type="NCBI Taxonomy" id="3068"/>
    <lineage>
        <taxon>Eukaryota</taxon>
        <taxon>Viridiplantae</taxon>
        <taxon>Chlorophyta</taxon>
        <taxon>core chlorophytes</taxon>
        <taxon>Chlorophyceae</taxon>
        <taxon>CS clade</taxon>
        <taxon>Chlamydomonadales</taxon>
        <taxon>Volvocaceae</taxon>
        <taxon>Volvox</taxon>
    </lineage>
</organism>
<evidence type="ECO:0000313" key="1">
    <source>
        <dbReference type="EMBL" id="EFJ39778.1"/>
    </source>
</evidence>
<evidence type="ECO:0000313" key="2">
    <source>
        <dbReference type="Proteomes" id="UP000001058"/>
    </source>
</evidence>
<dbReference type="KEGG" id="vcn:VOLCADRAFT_108497"/>
<gene>
    <name evidence="1" type="ORF">VOLCADRAFT_108497</name>
</gene>
<dbReference type="RefSeq" id="XP_002959155.1">
    <property type="nucleotide sequence ID" value="XM_002959109.1"/>
</dbReference>
<keyword evidence="2" id="KW-1185">Reference proteome</keyword>
<proteinExistence type="predicted"/>
<protein>
    <submittedName>
        <fullName evidence="1">Uncharacterized protein</fullName>
    </submittedName>
</protein>
<dbReference type="InParanoid" id="D8UKG3"/>
<reference evidence="1 2" key="1">
    <citation type="journal article" date="2010" name="Science">
        <title>Genomic analysis of organismal complexity in the multicellular green alga Volvox carteri.</title>
        <authorList>
            <person name="Prochnik S.E."/>
            <person name="Umen J."/>
            <person name="Nedelcu A.M."/>
            <person name="Hallmann A."/>
            <person name="Miller S.M."/>
            <person name="Nishii I."/>
            <person name="Ferris P."/>
            <person name="Kuo A."/>
            <person name="Mitros T."/>
            <person name="Fritz-Laylin L.K."/>
            <person name="Hellsten U."/>
            <person name="Chapman J."/>
            <person name="Simakov O."/>
            <person name="Rensing S.A."/>
            <person name="Terry A."/>
            <person name="Pangilinan J."/>
            <person name="Kapitonov V."/>
            <person name="Jurka J."/>
            <person name="Salamov A."/>
            <person name="Shapiro H."/>
            <person name="Schmutz J."/>
            <person name="Grimwood J."/>
            <person name="Lindquist E."/>
            <person name="Lucas S."/>
            <person name="Grigoriev I.V."/>
            <person name="Schmitt R."/>
            <person name="Kirk D."/>
            <person name="Rokhsar D.S."/>
        </authorList>
    </citation>
    <scope>NUCLEOTIDE SEQUENCE [LARGE SCALE GENOMIC DNA]</scope>
    <source>
        <strain evidence="2">f. Nagariensis / Eve</strain>
    </source>
</reference>
<sequence length="294" mass="30489">MGAACATQQMARAAPWLDAALGYKAPEGAYQLDGFQTAGHGNPGGVLLVRDAQLPTTHDLAHHRRDQSGGYDDEVAAAVVAVAAGYHDAPVTAAAAAAATTGLAAQHSSAGPGWGLYGRGYGGDQSDGCCGGHGGFTTSDMHGLGQLRDRLQWNTEMNTEWMYHGDPLMTGGGMDCSYQLHGGVTSGALWLSGRGDKTLEGVHHTQQVPGYSSGSQDRGVVVTGSAMNHQRLSGLQHCRQCRCRQCRQCLRVGVVGTDGGVGDSGPQRIGQAGFTKILIGSIGRAMNMPIEAEA</sequence>
<dbReference type="AlphaFoldDB" id="D8UKG3"/>
<dbReference type="EMBL" id="GL378447">
    <property type="protein sequence ID" value="EFJ39778.1"/>
    <property type="molecule type" value="Genomic_DNA"/>
</dbReference>
<name>D8UKG3_VOLCA</name>
<accession>D8UKG3</accession>
<dbReference type="Proteomes" id="UP000001058">
    <property type="component" value="Unassembled WGS sequence"/>
</dbReference>
<dbReference type="GeneID" id="9626052"/>